<name>A0A8J3ZFC1_9ACTN</name>
<dbReference type="RefSeq" id="WP_204009149.1">
    <property type="nucleotide sequence ID" value="NZ_BOPG01000088.1"/>
</dbReference>
<dbReference type="Gene3D" id="3.40.50.10880">
    <property type="entry name" value="Uncharacterised protein PF01937, DUF89, domain 3"/>
    <property type="match status" value="1"/>
</dbReference>
<reference evidence="2" key="1">
    <citation type="submission" date="2021-01" db="EMBL/GenBank/DDBJ databases">
        <title>Whole genome shotgun sequence of Virgisporangium aurantiacum NBRC 16421.</title>
        <authorList>
            <person name="Komaki H."/>
            <person name="Tamura T."/>
        </authorList>
    </citation>
    <scope>NUCLEOTIDE SEQUENCE</scope>
    <source>
        <strain evidence="2">NBRC 16421</strain>
    </source>
</reference>
<keyword evidence="3" id="KW-1185">Reference proteome</keyword>
<dbReference type="SUPFAM" id="SSF111321">
    <property type="entry name" value="AF1104-like"/>
    <property type="match status" value="1"/>
</dbReference>
<dbReference type="EMBL" id="BOPG01000088">
    <property type="protein sequence ID" value="GIJ63109.1"/>
    <property type="molecule type" value="Genomic_DNA"/>
</dbReference>
<feature type="domain" description="Damage-control phosphatase ARMT1-like metal-binding" evidence="1">
    <location>
        <begin position="222"/>
        <end position="344"/>
    </location>
</feature>
<evidence type="ECO:0000259" key="1">
    <source>
        <dbReference type="Pfam" id="PF01937"/>
    </source>
</evidence>
<comment type="caution">
    <text evidence="2">The sequence shown here is derived from an EMBL/GenBank/DDBJ whole genome shotgun (WGS) entry which is preliminary data.</text>
</comment>
<evidence type="ECO:0000313" key="2">
    <source>
        <dbReference type="EMBL" id="GIJ63109.1"/>
    </source>
</evidence>
<gene>
    <name evidence="2" type="ORF">Vau01_106250</name>
</gene>
<proteinExistence type="predicted"/>
<accession>A0A8J3ZFC1</accession>
<dbReference type="InterPro" id="IPR002791">
    <property type="entry name" value="ARMT1-like_metal-bd"/>
</dbReference>
<dbReference type="Proteomes" id="UP000612585">
    <property type="component" value="Unassembled WGS sequence"/>
</dbReference>
<evidence type="ECO:0000313" key="3">
    <source>
        <dbReference type="Proteomes" id="UP000612585"/>
    </source>
</evidence>
<dbReference type="InterPro" id="IPR036075">
    <property type="entry name" value="ARMT-1-like_metal-bd_sf"/>
</dbReference>
<dbReference type="AlphaFoldDB" id="A0A8J3ZFC1"/>
<protein>
    <recommendedName>
        <fullName evidence="1">Damage-control phosphatase ARMT1-like metal-binding domain-containing protein</fullName>
    </recommendedName>
</protein>
<sequence length="508" mass="56218">MWERLWPTLLGTDRPDPAAVARILVGDVYQPDSFTVAERLAGPAWLDPAERDGEAWLAGLVARRLPPAARTLVDGHGQLGDLAAHVLGEVRRVLDYRHGDAPVAESLWNQEVPYLVDRVIGWCLFGDANVSNDIAKGFNRDGLRFLTRFLHRVGHRLDRLDSAQLFRMAVAAGLLGLDRKGGPAPFRPIFLPRGNPTTERYQSQLTWIWNAIRNHADAIEPVDHLDALLDMAATGPVRMVWWLDDLIETGFDLITIQQLMTVNPRLHVTVVPKNGRYDNDASTSDVVRLLTLAPFAQLGTEIGDGRLVVSDRGPRMATANPTKLHPWLIEAIRSCDVMVCKGGRIHEMFAGNVNTPMFTAYVAVRPFTESQCGLDATDAPLVIFGAEVGEWPWWGFHGRADRRITLASERTIPACHTTVAEHDHRKRTADPLALGDDLAHLVGIWPHVAARYGHAARAELRLVHDRLRPHTPVLPPATRHLLPAAAEIIGSGRHTHGTDTDGEPAHVR</sequence>
<dbReference type="Pfam" id="PF01937">
    <property type="entry name" value="ARMT1-like_dom"/>
    <property type="match status" value="1"/>
</dbReference>
<organism evidence="2 3">
    <name type="scientific">Virgisporangium aurantiacum</name>
    <dbReference type="NCBI Taxonomy" id="175570"/>
    <lineage>
        <taxon>Bacteria</taxon>
        <taxon>Bacillati</taxon>
        <taxon>Actinomycetota</taxon>
        <taxon>Actinomycetes</taxon>
        <taxon>Micromonosporales</taxon>
        <taxon>Micromonosporaceae</taxon>
        <taxon>Virgisporangium</taxon>
    </lineage>
</organism>